<dbReference type="PROSITE" id="PS50109">
    <property type="entry name" value="HIS_KIN"/>
    <property type="match status" value="1"/>
</dbReference>
<dbReference type="OrthoDB" id="9764522at2"/>
<protein>
    <recommendedName>
        <fullName evidence="2">histidine kinase</fullName>
        <ecNumber evidence="2">2.7.13.3</ecNumber>
    </recommendedName>
</protein>
<evidence type="ECO:0000259" key="4">
    <source>
        <dbReference type="PROSITE" id="PS50109"/>
    </source>
</evidence>
<dbReference type="SUPFAM" id="SSF47384">
    <property type="entry name" value="Homodimeric domain of signal transducing histidine kinase"/>
    <property type="match status" value="1"/>
</dbReference>
<organism evidence="5 6">
    <name type="scientific">Cephaloticoccus capnophilus</name>
    <dbReference type="NCBI Taxonomy" id="1548208"/>
    <lineage>
        <taxon>Bacteria</taxon>
        <taxon>Pseudomonadati</taxon>
        <taxon>Verrucomicrobiota</taxon>
        <taxon>Opitutia</taxon>
        <taxon>Opitutales</taxon>
        <taxon>Opitutaceae</taxon>
        <taxon>Cephaloticoccus</taxon>
    </lineage>
</organism>
<dbReference type="AlphaFoldDB" id="A0A139SK84"/>
<dbReference type="SMART" id="SM00387">
    <property type="entry name" value="HATPase_c"/>
    <property type="match status" value="1"/>
</dbReference>
<keyword evidence="3" id="KW-0597">Phosphoprotein</keyword>
<evidence type="ECO:0000313" key="5">
    <source>
        <dbReference type="EMBL" id="KXU34971.1"/>
    </source>
</evidence>
<dbReference type="Pfam" id="PF02518">
    <property type="entry name" value="HATPase_c"/>
    <property type="match status" value="1"/>
</dbReference>
<comment type="caution">
    <text evidence="5">The sequence shown here is derived from an EMBL/GenBank/DDBJ whole genome shotgun (WGS) entry which is preliminary data.</text>
</comment>
<dbReference type="InterPro" id="IPR005467">
    <property type="entry name" value="His_kinase_dom"/>
</dbReference>
<comment type="catalytic activity">
    <reaction evidence="1">
        <text>ATP + protein L-histidine = ADP + protein N-phospho-L-histidine.</text>
        <dbReference type="EC" id="2.7.13.3"/>
    </reaction>
</comment>
<dbReference type="PANTHER" id="PTHR43065">
    <property type="entry name" value="SENSOR HISTIDINE KINASE"/>
    <property type="match status" value="1"/>
</dbReference>
<evidence type="ECO:0000256" key="3">
    <source>
        <dbReference type="ARBA" id="ARBA00022553"/>
    </source>
</evidence>
<feature type="domain" description="Histidine kinase" evidence="4">
    <location>
        <begin position="45"/>
        <end position="263"/>
    </location>
</feature>
<dbReference type="EMBL" id="LSZP01000046">
    <property type="protein sequence ID" value="KXU34971.1"/>
    <property type="molecule type" value="Genomic_DNA"/>
</dbReference>
<dbReference type="GO" id="GO:0000155">
    <property type="term" value="F:phosphorelay sensor kinase activity"/>
    <property type="evidence" value="ECO:0007669"/>
    <property type="project" value="InterPro"/>
</dbReference>
<sequence>MSAFPTTPPTAPTPSTLDEALRLLEAERARSQSDRLEAVARFASMAVHDYNNLLSVINGYCEMLAPELEPQPEIAAQVAEIHKAGKKAVELSRLLMGLSGKQSFEPQTVDLNSLVQEQRSYLTGLVAISRASLHVEAASPEPCRVQTDTEQFKQALHHLVANARDAVSGQAKGEVVLKIELRTGECSNTQAVALSIVDNGTGIDESVHARLFEPFFTTKRTGKGVGLGLFFVDSVVKRSGGTITARNAAPQGAIFEIVLPLVTAGSANPANGEAA</sequence>
<dbReference type="InterPro" id="IPR036890">
    <property type="entry name" value="HATPase_C_sf"/>
</dbReference>
<evidence type="ECO:0000256" key="1">
    <source>
        <dbReference type="ARBA" id="ARBA00000085"/>
    </source>
</evidence>
<dbReference type="Proteomes" id="UP000071392">
    <property type="component" value="Unassembled WGS sequence"/>
</dbReference>
<dbReference type="Gene3D" id="3.30.565.10">
    <property type="entry name" value="Histidine kinase-like ATPase, C-terminal domain"/>
    <property type="match status" value="1"/>
</dbReference>
<dbReference type="PRINTS" id="PR00344">
    <property type="entry name" value="BCTRLSENSOR"/>
</dbReference>
<dbReference type="STRING" id="1548208.AXK12_06280"/>
<evidence type="ECO:0000313" key="6">
    <source>
        <dbReference type="Proteomes" id="UP000071392"/>
    </source>
</evidence>
<dbReference type="Gene3D" id="1.10.287.130">
    <property type="match status" value="1"/>
</dbReference>
<name>A0A139SK84_9BACT</name>
<dbReference type="CDD" id="cd00082">
    <property type="entry name" value="HisKA"/>
    <property type="match status" value="1"/>
</dbReference>
<accession>A0A139SK84</accession>
<evidence type="ECO:0000256" key="2">
    <source>
        <dbReference type="ARBA" id="ARBA00012438"/>
    </source>
</evidence>
<dbReference type="InterPro" id="IPR036097">
    <property type="entry name" value="HisK_dim/P_sf"/>
</dbReference>
<dbReference type="InterPro" id="IPR003661">
    <property type="entry name" value="HisK_dim/P_dom"/>
</dbReference>
<dbReference type="SUPFAM" id="SSF55874">
    <property type="entry name" value="ATPase domain of HSP90 chaperone/DNA topoisomerase II/histidine kinase"/>
    <property type="match status" value="1"/>
</dbReference>
<dbReference type="EC" id="2.7.13.3" evidence="2"/>
<dbReference type="InterPro" id="IPR004358">
    <property type="entry name" value="Sig_transdc_His_kin-like_C"/>
</dbReference>
<proteinExistence type="predicted"/>
<reference evidence="5 6" key="1">
    <citation type="submission" date="2016-02" db="EMBL/GenBank/DDBJ databases">
        <authorList>
            <person name="Wen L."/>
            <person name="He K."/>
            <person name="Yang H."/>
        </authorList>
    </citation>
    <scope>NUCLEOTIDE SEQUENCE [LARGE SCALE GENOMIC DNA]</scope>
    <source>
        <strain evidence="5 6">CV41</strain>
    </source>
</reference>
<keyword evidence="6" id="KW-1185">Reference proteome</keyword>
<dbReference type="RefSeq" id="WP_068712484.1">
    <property type="nucleotide sequence ID" value="NZ_LSZP01000046.1"/>
</dbReference>
<dbReference type="InterPro" id="IPR003594">
    <property type="entry name" value="HATPase_dom"/>
</dbReference>
<gene>
    <name evidence="5" type="ORF">AXK12_06280</name>
</gene>
<dbReference type="PANTHER" id="PTHR43065:SF42">
    <property type="entry name" value="TWO-COMPONENT SENSOR PPRA"/>
    <property type="match status" value="1"/>
</dbReference>